<gene>
    <name evidence="1" type="ORF">OWV82_007781</name>
</gene>
<accession>A0ACC1Y8V2</accession>
<comment type="caution">
    <text evidence="1">The sequence shown here is derived from an EMBL/GenBank/DDBJ whole genome shotgun (WGS) entry which is preliminary data.</text>
</comment>
<dbReference type="EMBL" id="CM051397">
    <property type="protein sequence ID" value="KAJ4719866.1"/>
    <property type="molecule type" value="Genomic_DNA"/>
</dbReference>
<protein>
    <submittedName>
        <fullName evidence="1">Cysteine/Histidine-rich C1 domain family protein</fullName>
    </submittedName>
</protein>
<organism evidence="1 2">
    <name type="scientific">Melia azedarach</name>
    <name type="common">Chinaberry tree</name>
    <dbReference type="NCBI Taxonomy" id="155640"/>
    <lineage>
        <taxon>Eukaryota</taxon>
        <taxon>Viridiplantae</taxon>
        <taxon>Streptophyta</taxon>
        <taxon>Embryophyta</taxon>
        <taxon>Tracheophyta</taxon>
        <taxon>Spermatophyta</taxon>
        <taxon>Magnoliopsida</taxon>
        <taxon>eudicotyledons</taxon>
        <taxon>Gunneridae</taxon>
        <taxon>Pentapetalae</taxon>
        <taxon>rosids</taxon>
        <taxon>malvids</taxon>
        <taxon>Sapindales</taxon>
        <taxon>Meliaceae</taxon>
        <taxon>Melia</taxon>
    </lineage>
</organism>
<reference evidence="1 2" key="1">
    <citation type="journal article" date="2023" name="Science">
        <title>Complex scaffold remodeling in plant triterpene biosynthesis.</title>
        <authorList>
            <person name="De La Pena R."/>
            <person name="Hodgson H."/>
            <person name="Liu J.C."/>
            <person name="Stephenson M.J."/>
            <person name="Martin A.C."/>
            <person name="Owen C."/>
            <person name="Harkess A."/>
            <person name="Leebens-Mack J."/>
            <person name="Jimenez L.E."/>
            <person name="Osbourn A."/>
            <person name="Sattely E.S."/>
        </authorList>
    </citation>
    <scope>NUCLEOTIDE SEQUENCE [LARGE SCALE GENOMIC DNA]</scope>
    <source>
        <strain evidence="2">cv. JPN11</strain>
        <tissue evidence="1">Leaf</tissue>
    </source>
</reference>
<evidence type="ECO:0000313" key="1">
    <source>
        <dbReference type="EMBL" id="KAJ4719866.1"/>
    </source>
</evidence>
<sequence length="245" mass="28378">MGTTHPSHPDHELERKTYRKPYTCDGCKELGFGSRYRCEQCNFDLHEHCIFTTPTAHHDFFRNSTFKFLHQPPTKCSHYCPDCQRYCDACGKPIRGFVYHCKEKGWDLHPCCLKLPNSLSIKNVKFDLSDKVSLKCIWCKKKKLEGTVSGIRGWSYVSKCEEYHFHVYCATEMMLDGWQNGAFNDDRSLALENLELPTDRRLSTNRRRGNKFIKMVKMVFRTIIGILLGDPTVILAGLLVELIGK</sequence>
<name>A0ACC1Y8V2_MELAZ</name>
<dbReference type="Proteomes" id="UP001164539">
    <property type="component" value="Chromosome 4"/>
</dbReference>
<keyword evidence="2" id="KW-1185">Reference proteome</keyword>
<proteinExistence type="predicted"/>
<evidence type="ECO:0000313" key="2">
    <source>
        <dbReference type="Proteomes" id="UP001164539"/>
    </source>
</evidence>